<keyword evidence="1" id="KW-0235">DNA replication</keyword>
<dbReference type="EMBL" id="LN853649">
    <property type="protein sequence ID" value="CRY96359.1"/>
    <property type="molecule type" value="Genomic_DNA"/>
</dbReference>
<sequence length="261" mass="29541">MHEQPGLQDTARRVETCGDYLVFRHYFTVDKVRLHGASLCMKHLLCPLCAIRRGSKALKAYLDRWEVIRAANGVLRPFLVTLTVKDGDDLAERFKHLHGAQRELWKRKQRGRGSVLDGVVGAVWSYEVKRGSGSGLWHPHLHMIALAEHQPDATALAIEWKNITGDSHVVDVRPISQENPVTGFLEVFKYAVKFSDQPPEDTVHCWRTLASKRLIGSAGVFRGVVVPEDLMDDPDGLDDLPYATLFYRFLREKGGYQLNAR</sequence>
<evidence type="ECO:0000313" key="2">
    <source>
        <dbReference type="EMBL" id="CRY96359.1"/>
    </source>
</evidence>
<name>A0A0H5Q4N0_9ZZZZ</name>
<organism evidence="2">
    <name type="scientific">uncultured prokaryote</name>
    <dbReference type="NCBI Taxonomy" id="198431"/>
    <lineage>
        <taxon>unclassified sequences</taxon>
        <taxon>environmental samples</taxon>
    </lineage>
</organism>
<evidence type="ECO:0000256" key="1">
    <source>
        <dbReference type="ARBA" id="ARBA00022705"/>
    </source>
</evidence>
<keyword evidence="2" id="KW-0614">Plasmid</keyword>
<dbReference type="GO" id="GO:0003677">
    <property type="term" value="F:DNA binding"/>
    <property type="evidence" value="ECO:0007669"/>
    <property type="project" value="InterPro"/>
</dbReference>
<dbReference type="GO" id="GO:0006260">
    <property type="term" value="P:DNA replication"/>
    <property type="evidence" value="ECO:0007669"/>
    <property type="project" value="UniProtKB-KW"/>
</dbReference>
<reference evidence="2" key="1">
    <citation type="submission" date="2015-06" db="EMBL/GenBank/DDBJ databases">
        <authorList>
            <person name="Joergensen T."/>
        </authorList>
    </citation>
    <scope>NUCLEOTIDE SEQUENCE</scope>
    <source>
        <plasmid evidence="2">pRGFK1068</plasmid>
    </source>
</reference>
<reference evidence="2" key="2">
    <citation type="submission" date="2015-07" db="EMBL/GenBank/DDBJ databases">
        <title>Plasmids, circular viruses and viroids from rat gut.</title>
        <authorList>
            <person name="Jorgensen T.J."/>
            <person name="Hansen M.A."/>
            <person name="Xu Z."/>
            <person name="Tabak M.A."/>
            <person name="Sorensen S.J."/>
            <person name="Hansen L.H."/>
        </authorList>
    </citation>
    <scope>NUCLEOTIDE SEQUENCE</scope>
    <source>
        <plasmid evidence="2">pRGFK1068</plasmid>
    </source>
</reference>
<dbReference type="Pfam" id="PF01446">
    <property type="entry name" value="Rep_1"/>
    <property type="match status" value="1"/>
</dbReference>
<dbReference type="AlphaFoldDB" id="A0A0H5Q4N0"/>
<geneLocation type="plasmid" evidence="2">
    <name>pRGFK1068</name>
</geneLocation>
<evidence type="ECO:0008006" key="3">
    <source>
        <dbReference type="Google" id="ProtNLM"/>
    </source>
</evidence>
<protein>
    <recommendedName>
        <fullName evidence="3">Replication protein</fullName>
    </recommendedName>
</protein>
<accession>A0A0H5Q4N0</accession>
<proteinExistence type="predicted"/>
<dbReference type="InterPro" id="IPR000989">
    <property type="entry name" value="Rep"/>
</dbReference>